<dbReference type="EMBL" id="JAFNEN010001661">
    <property type="protein sequence ID" value="KAG8173547.1"/>
    <property type="molecule type" value="Genomic_DNA"/>
</dbReference>
<dbReference type="AlphaFoldDB" id="A0AAV6TNH5"/>
<dbReference type="PANTHER" id="PTHR43941">
    <property type="entry name" value="STRUCTURAL MAINTENANCE OF CHROMOSOMES PROTEIN 2"/>
    <property type="match status" value="1"/>
</dbReference>
<reference evidence="3 4" key="1">
    <citation type="journal article" date="2022" name="Nat. Ecol. Evol.">
        <title>A masculinizing supergene underlies an exaggerated male reproductive morph in a spider.</title>
        <authorList>
            <person name="Hendrickx F."/>
            <person name="De Corte Z."/>
            <person name="Sonet G."/>
            <person name="Van Belleghem S.M."/>
            <person name="Kostlbacher S."/>
            <person name="Vangestel C."/>
        </authorList>
    </citation>
    <scope>NUCLEOTIDE SEQUENCE [LARGE SCALE GENOMIC DNA]</scope>
    <source>
        <strain evidence="3">W744_W776</strain>
    </source>
</reference>
<comment type="caution">
    <text evidence="3">The sequence shown here is derived from an EMBL/GenBank/DDBJ whole genome shotgun (WGS) entry which is preliminary data.</text>
</comment>
<dbReference type="Proteomes" id="UP000827092">
    <property type="component" value="Unassembled WGS sequence"/>
</dbReference>
<feature type="transmembrane region" description="Helical" evidence="2">
    <location>
        <begin position="360"/>
        <end position="381"/>
    </location>
</feature>
<accession>A0AAV6TNH5</accession>
<dbReference type="Gene3D" id="1.20.5.170">
    <property type="match status" value="1"/>
</dbReference>
<protein>
    <submittedName>
        <fullName evidence="3">Uncharacterized protein</fullName>
    </submittedName>
</protein>
<evidence type="ECO:0000256" key="2">
    <source>
        <dbReference type="SAM" id="Phobius"/>
    </source>
</evidence>
<proteinExistence type="predicted"/>
<keyword evidence="2" id="KW-1133">Transmembrane helix</keyword>
<dbReference type="PANTHER" id="PTHR43941:SF1">
    <property type="entry name" value="STRUCTURAL MAINTENANCE OF CHROMOSOMES PROTEIN 2"/>
    <property type="match status" value="1"/>
</dbReference>
<keyword evidence="2" id="KW-0812">Transmembrane</keyword>
<feature type="compositionally biased region" description="Basic and acidic residues" evidence="1">
    <location>
        <begin position="219"/>
        <end position="237"/>
    </location>
</feature>
<evidence type="ECO:0000313" key="4">
    <source>
        <dbReference type="Proteomes" id="UP000827092"/>
    </source>
</evidence>
<keyword evidence="2" id="KW-0472">Membrane</keyword>
<evidence type="ECO:0000256" key="1">
    <source>
        <dbReference type="SAM" id="MobiDB-lite"/>
    </source>
</evidence>
<organism evidence="3 4">
    <name type="scientific">Oedothorax gibbosus</name>
    <dbReference type="NCBI Taxonomy" id="931172"/>
    <lineage>
        <taxon>Eukaryota</taxon>
        <taxon>Metazoa</taxon>
        <taxon>Ecdysozoa</taxon>
        <taxon>Arthropoda</taxon>
        <taxon>Chelicerata</taxon>
        <taxon>Arachnida</taxon>
        <taxon>Araneae</taxon>
        <taxon>Araneomorphae</taxon>
        <taxon>Entelegynae</taxon>
        <taxon>Araneoidea</taxon>
        <taxon>Linyphiidae</taxon>
        <taxon>Erigoninae</taxon>
        <taxon>Oedothorax</taxon>
    </lineage>
</organism>
<feature type="region of interest" description="Disordered" evidence="1">
    <location>
        <begin position="310"/>
        <end position="331"/>
    </location>
</feature>
<feature type="compositionally biased region" description="Basic and acidic residues" evidence="1">
    <location>
        <begin position="167"/>
        <end position="197"/>
    </location>
</feature>
<dbReference type="Gene3D" id="1.10.287.1490">
    <property type="match status" value="1"/>
</dbReference>
<feature type="transmembrane region" description="Helical" evidence="2">
    <location>
        <begin position="333"/>
        <end position="351"/>
    </location>
</feature>
<gene>
    <name evidence="3" type="ORF">JTE90_006266</name>
</gene>
<sequence>MLTEINGTIKLVGEENDQEIQLTIPGSDYEKFKEYKNINQNGEVIEGEFYAEFMLGGEKLYITGHYGEEDAVTFSINSVNGENDTTKDPLKLNGKDEVAVEGLLKHPRKQVEELSAEITALKAQNNTKEVADLKQLLTDKETEITALKAKQAELEAKQNEVQQLTQKNKELETEKNEAEREKQNLEDAKKEAEEKQQELQTQLTEANTEKTALQTKLTQAEKEKTTLEEQLKKKGEELETANEQAEKKINELNAEVAQLRAVPNDTAAQLKDKEDKIKELEAKINQPNAEVESLKKDLQARNARVHQLEKENKELEAKNETTEQPKQSNGAKYTATVGMGLAAGLVAFTALERTVRLEMLVMIGIAVASALVVGGITYAALPSTQVNGAEAQEVNENGPKK</sequence>
<evidence type="ECO:0000313" key="3">
    <source>
        <dbReference type="EMBL" id="KAG8173547.1"/>
    </source>
</evidence>
<feature type="compositionally biased region" description="Basic and acidic residues" evidence="1">
    <location>
        <begin position="310"/>
        <end position="323"/>
    </location>
</feature>
<feature type="region of interest" description="Disordered" evidence="1">
    <location>
        <begin position="160"/>
        <end position="243"/>
    </location>
</feature>
<name>A0AAV6TNH5_9ARAC</name>
<keyword evidence="4" id="KW-1185">Reference proteome</keyword>